<name>A0A0E9XSG2_ANGAN</name>
<dbReference type="AlphaFoldDB" id="A0A0E9XSG2"/>
<organism evidence="1">
    <name type="scientific">Anguilla anguilla</name>
    <name type="common">European freshwater eel</name>
    <name type="synonym">Muraena anguilla</name>
    <dbReference type="NCBI Taxonomy" id="7936"/>
    <lineage>
        <taxon>Eukaryota</taxon>
        <taxon>Metazoa</taxon>
        <taxon>Chordata</taxon>
        <taxon>Craniata</taxon>
        <taxon>Vertebrata</taxon>
        <taxon>Euteleostomi</taxon>
        <taxon>Actinopterygii</taxon>
        <taxon>Neopterygii</taxon>
        <taxon>Teleostei</taxon>
        <taxon>Anguilliformes</taxon>
        <taxon>Anguillidae</taxon>
        <taxon>Anguilla</taxon>
    </lineage>
</organism>
<evidence type="ECO:0000313" key="1">
    <source>
        <dbReference type="EMBL" id="JAI05347.1"/>
    </source>
</evidence>
<protein>
    <submittedName>
        <fullName evidence="1">Uncharacterized protein</fullName>
    </submittedName>
</protein>
<proteinExistence type="predicted"/>
<reference evidence="1" key="1">
    <citation type="submission" date="2014-11" db="EMBL/GenBank/DDBJ databases">
        <authorList>
            <person name="Amaro Gonzalez C."/>
        </authorList>
    </citation>
    <scope>NUCLEOTIDE SEQUENCE</scope>
</reference>
<sequence length="19" mass="2405">MFPFLSRFLKFLNFLNELK</sequence>
<dbReference type="EMBL" id="GBXM01003231">
    <property type="protein sequence ID" value="JAI05347.1"/>
    <property type="molecule type" value="Transcribed_RNA"/>
</dbReference>
<reference evidence="1" key="2">
    <citation type="journal article" date="2015" name="Fish Shellfish Immunol.">
        <title>Early steps in the European eel (Anguilla anguilla)-Vibrio vulnificus interaction in the gills: Role of the RtxA13 toxin.</title>
        <authorList>
            <person name="Callol A."/>
            <person name="Pajuelo D."/>
            <person name="Ebbesson L."/>
            <person name="Teles M."/>
            <person name="MacKenzie S."/>
            <person name="Amaro C."/>
        </authorList>
    </citation>
    <scope>NUCLEOTIDE SEQUENCE</scope>
</reference>
<accession>A0A0E9XSG2</accession>